<dbReference type="AlphaFoldDB" id="A0A2L0EVN6"/>
<feature type="domain" description="PLD phosphodiesterase" evidence="4">
    <location>
        <begin position="129"/>
        <end position="156"/>
    </location>
</feature>
<accession>A0A2L0EVN6</accession>
<evidence type="ECO:0000256" key="1">
    <source>
        <dbReference type="ARBA" id="ARBA00022737"/>
    </source>
</evidence>
<dbReference type="OrthoDB" id="8828485at2"/>
<protein>
    <submittedName>
        <fullName evidence="5">Phospholipase</fullName>
    </submittedName>
</protein>
<keyword evidence="3" id="KW-0443">Lipid metabolism</keyword>
<dbReference type="InterPro" id="IPR015679">
    <property type="entry name" value="PLipase_D_fam"/>
</dbReference>
<evidence type="ECO:0000313" key="5">
    <source>
        <dbReference type="EMBL" id="AUX43356.1"/>
    </source>
</evidence>
<keyword evidence="2" id="KW-0378">Hydrolase</keyword>
<dbReference type="Pfam" id="PF00614">
    <property type="entry name" value="PLDc"/>
    <property type="match status" value="1"/>
</dbReference>
<evidence type="ECO:0000256" key="3">
    <source>
        <dbReference type="ARBA" id="ARBA00023098"/>
    </source>
</evidence>
<dbReference type="PANTHER" id="PTHR18896">
    <property type="entry name" value="PHOSPHOLIPASE D"/>
    <property type="match status" value="1"/>
</dbReference>
<keyword evidence="1" id="KW-0677">Repeat</keyword>
<evidence type="ECO:0000313" key="6">
    <source>
        <dbReference type="Proteomes" id="UP000238348"/>
    </source>
</evidence>
<sequence length="507" mass="56594">MPRILSPGRNVWCERPVQSAGLLIDGSDYYRAFYDAALRARRYILLSGWQFDSDACLLRGEEAEGAPGPVTLLKFLDSLCERTPELQIYILAWDFHVVFAIEREWLQKIVFEWTTNERLRFRFDSSHVDKGCHHQKFAVIDGELSFLGGLDLCNDRWDTRRHLEKNPLRLSRGEPHKPFHDVQAYLQGREVSGSLAELFTARWSAACGEPIELPEPGGATFGDDYAPESAVRLASRRVALSRTDPRGAPTGVEGCREVCELYVDAIALAERSIYIETQYFSSREVSEALIRRLQRGGGAPLQVVIVLNMRAETLKEEVAVGLAQAKVIDDLRRAAEGSGHALGIYYTVPAHEGEGEPPRATYIHSKVMIVDDRFLNVGSANLTNRSCAIDTELNASFETEDPGDGLGRSICAARLGLMAEHLGVDDLRCGGDLVAELDDRAGRRDGRLRIHPSPDEKQRAVLAVVDPQALPFDPNAIEDDEEDDRSIFTHGLGALWRRLVSDRDDRK</sequence>
<dbReference type="PROSITE" id="PS50035">
    <property type="entry name" value="PLD"/>
    <property type="match status" value="2"/>
</dbReference>
<dbReference type="SUPFAM" id="SSF56024">
    <property type="entry name" value="Phospholipase D/nuclease"/>
    <property type="match status" value="2"/>
</dbReference>
<proteinExistence type="predicted"/>
<reference evidence="5 6" key="1">
    <citation type="submission" date="2015-09" db="EMBL/GenBank/DDBJ databases">
        <title>Sorangium comparison.</title>
        <authorList>
            <person name="Zaburannyi N."/>
            <person name="Bunk B."/>
            <person name="Overmann J."/>
            <person name="Mueller R."/>
        </authorList>
    </citation>
    <scope>NUCLEOTIDE SEQUENCE [LARGE SCALE GENOMIC DNA]</scope>
    <source>
        <strain evidence="5 6">So ce26</strain>
    </source>
</reference>
<dbReference type="EMBL" id="CP012673">
    <property type="protein sequence ID" value="AUX43356.1"/>
    <property type="molecule type" value="Genomic_DNA"/>
</dbReference>
<dbReference type="InterPro" id="IPR001736">
    <property type="entry name" value="PLipase_D/transphosphatidylase"/>
</dbReference>
<name>A0A2L0EVN6_SORCE</name>
<dbReference type="CDD" id="cd09140">
    <property type="entry name" value="PLDc_vPLD1_2_like_bac_1"/>
    <property type="match status" value="1"/>
</dbReference>
<dbReference type="GO" id="GO:0004630">
    <property type="term" value="F:phospholipase D activity"/>
    <property type="evidence" value="ECO:0007669"/>
    <property type="project" value="TreeGrafter"/>
</dbReference>
<evidence type="ECO:0000256" key="2">
    <source>
        <dbReference type="ARBA" id="ARBA00022801"/>
    </source>
</evidence>
<organism evidence="5 6">
    <name type="scientific">Sorangium cellulosum</name>
    <name type="common">Polyangium cellulosum</name>
    <dbReference type="NCBI Taxonomy" id="56"/>
    <lineage>
        <taxon>Bacteria</taxon>
        <taxon>Pseudomonadati</taxon>
        <taxon>Myxococcota</taxon>
        <taxon>Polyangia</taxon>
        <taxon>Polyangiales</taxon>
        <taxon>Polyangiaceae</taxon>
        <taxon>Sorangium</taxon>
    </lineage>
</organism>
<dbReference type="GO" id="GO:0009395">
    <property type="term" value="P:phospholipid catabolic process"/>
    <property type="evidence" value="ECO:0007669"/>
    <property type="project" value="TreeGrafter"/>
</dbReference>
<dbReference type="SMART" id="SM00155">
    <property type="entry name" value="PLDc"/>
    <property type="match status" value="2"/>
</dbReference>
<evidence type="ECO:0000259" key="4">
    <source>
        <dbReference type="PROSITE" id="PS50035"/>
    </source>
</evidence>
<dbReference type="InterPro" id="IPR025202">
    <property type="entry name" value="PLD-like_dom"/>
</dbReference>
<dbReference type="Gene3D" id="3.30.870.10">
    <property type="entry name" value="Endonuclease Chain A"/>
    <property type="match status" value="2"/>
</dbReference>
<gene>
    <name evidence="5" type="ORF">SOCE26_048040</name>
</gene>
<dbReference type="Proteomes" id="UP000238348">
    <property type="component" value="Chromosome"/>
</dbReference>
<feature type="domain" description="PLD phosphodiesterase" evidence="4">
    <location>
        <begin position="359"/>
        <end position="386"/>
    </location>
</feature>
<dbReference type="PANTHER" id="PTHR18896:SF60">
    <property type="entry name" value="PHOSPHOLIPASE D"/>
    <property type="match status" value="1"/>
</dbReference>
<dbReference type="RefSeq" id="WP_104982043.1">
    <property type="nucleotide sequence ID" value="NZ_CP012673.1"/>
</dbReference>
<dbReference type="GO" id="GO:0005886">
    <property type="term" value="C:plasma membrane"/>
    <property type="evidence" value="ECO:0007669"/>
    <property type="project" value="TreeGrafter"/>
</dbReference>
<dbReference type="Pfam" id="PF13091">
    <property type="entry name" value="PLDc_2"/>
    <property type="match status" value="1"/>
</dbReference>